<evidence type="ECO:0000313" key="3">
    <source>
        <dbReference type="Proteomes" id="UP000076964"/>
    </source>
</evidence>
<name>A0A177E6E3_9BACT</name>
<evidence type="ECO:0000313" key="2">
    <source>
        <dbReference type="EMBL" id="OAG27517.1"/>
    </source>
</evidence>
<dbReference type="AlphaFoldDB" id="A0A177E6E3"/>
<dbReference type="STRING" id="1795632.TH606_06405"/>
<gene>
    <name evidence="2" type="ORF">TH606_06405</name>
</gene>
<proteinExistence type="predicted"/>
<dbReference type="Proteomes" id="UP000076964">
    <property type="component" value="Unassembled WGS sequence"/>
</dbReference>
<reference evidence="2 3" key="1">
    <citation type="submission" date="2016-02" db="EMBL/GenBank/DDBJ databases">
        <title>Draft genome sequence of Thermodesulfatator sp. S606.</title>
        <authorList>
            <person name="Lai Q."/>
            <person name="Cao J."/>
            <person name="Dupont S."/>
            <person name="Shao Z."/>
            <person name="Jebbar M."/>
            <person name="Alain K."/>
        </authorList>
    </citation>
    <scope>NUCLEOTIDE SEQUENCE [LARGE SCALE GENOMIC DNA]</scope>
    <source>
        <strain evidence="2 3">S606</strain>
    </source>
</reference>
<dbReference type="RefSeq" id="WP_068542123.1">
    <property type="nucleotide sequence ID" value="NZ_LSFI01000027.1"/>
</dbReference>
<keyword evidence="1" id="KW-0812">Transmembrane</keyword>
<accession>A0A177E6E3</accession>
<evidence type="ECO:0000256" key="1">
    <source>
        <dbReference type="SAM" id="Phobius"/>
    </source>
</evidence>
<protein>
    <recommendedName>
        <fullName evidence="4">Zinc-ribbon domain-containing protein</fullName>
    </recommendedName>
</protein>
<evidence type="ECO:0008006" key="4">
    <source>
        <dbReference type="Google" id="ProtNLM"/>
    </source>
</evidence>
<feature type="transmembrane region" description="Helical" evidence="1">
    <location>
        <begin position="31"/>
        <end position="54"/>
    </location>
</feature>
<keyword evidence="3" id="KW-1185">Reference proteome</keyword>
<dbReference type="EMBL" id="LSFI01000027">
    <property type="protein sequence ID" value="OAG27517.1"/>
    <property type="molecule type" value="Genomic_DNA"/>
</dbReference>
<comment type="caution">
    <text evidence="2">The sequence shown here is derived from an EMBL/GenBank/DDBJ whole genome shotgun (WGS) entry which is preliminary data.</text>
</comment>
<dbReference type="OrthoDB" id="9808284at2"/>
<sequence length="81" mass="9087">MNCPACNGNIPEGVSFCPYCGKAVRINKQRFWLMAGLAGVFAGAALALICQLFRERELWLNQGLRQKEITSSEEDDEIMDF</sequence>
<keyword evidence="1" id="KW-0472">Membrane</keyword>
<keyword evidence="1" id="KW-1133">Transmembrane helix</keyword>
<organism evidence="2 3">
    <name type="scientific">Thermodesulfatator autotrophicus</name>
    <dbReference type="NCBI Taxonomy" id="1795632"/>
    <lineage>
        <taxon>Bacteria</taxon>
        <taxon>Pseudomonadati</taxon>
        <taxon>Thermodesulfobacteriota</taxon>
        <taxon>Thermodesulfobacteria</taxon>
        <taxon>Thermodesulfobacteriales</taxon>
        <taxon>Thermodesulfatatoraceae</taxon>
        <taxon>Thermodesulfatator</taxon>
    </lineage>
</organism>